<keyword evidence="3" id="KW-1185">Reference proteome</keyword>
<accession>A0A212EGS2</accession>
<evidence type="ECO:0000313" key="2">
    <source>
        <dbReference type="EMBL" id="OWR40674.1"/>
    </source>
</evidence>
<dbReference type="KEGG" id="dpl:KGM_201523"/>
<dbReference type="STRING" id="278856.A0A212EGS2"/>
<dbReference type="InterPro" id="IPR022041">
    <property type="entry name" value="Methyltransf_FA"/>
</dbReference>
<name>A0A212EGS2_DANPL</name>
<reference evidence="2 3" key="1">
    <citation type="journal article" date="2011" name="Cell">
        <title>The monarch butterfly genome yields insights into long-distance migration.</title>
        <authorList>
            <person name="Zhan S."/>
            <person name="Merlin C."/>
            <person name="Boore J.L."/>
            <person name="Reppert S.M."/>
        </authorList>
    </citation>
    <scope>NUCLEOTIDE SEQUENCE [LARGE SCALE GENOMIC DNA]</scope>
    <source>
        <strain evidence="2">F-2</strain>
    </source>
</reference>
<evidence type="ECO:0000313" key="3">
    <source>
        <dbReference type="Proteomes" id="UP000007151"/>
    </source>
</evidence>
<evidence type="ECO:0000259" key="1">
    <source>
        <dbReference type="Pfam" id="PF12248"/>
    </source>
</evidence>
<proteinExistence type="predicted"/>
<sequence length="295" mass="33485">MGDFVEFVLGPANKKQFDEINTQTLVFYVKGEQIASIALSEEPGDQRQYNVVLGDDQCSINEYDECVSTAVIPNILSKNKYQRYWISWYGHVIKFGQNKDGKPILAKEIDKECHLNCITFFHWEGLNEKDQLHWKCLLPQDIPSIQLKQFEEGNAEWVKAEEQLPDNAVIGGFENEVLYIVRSKHRGSLTPGKFVPSEGIGYISWGGEAHPKAGENLEILCGYNFVWSKTYGNRIPSGAIEGGHSEVNHESLYVGRVEHEGCLIPGKVQPSHKVCYFSFDGREVPSREYEILLRP</sequence>
<dbReference type="eggNOG" id="ENOG502QVPV">
    <property type="taxonomic scope" value="Eukaryota"/>
</dbReference>
<protein>
    <submittedName>
        <fullName evidence="2">C3 and PZP alpha-2-macroglobulin domain-containing protein 8</fullName>
    </submittedName>
</protein>
<comment type="caution">
    <text evidence="2">The sequence shown here is derived from an EMBL/GenBank/DDBJ whole genome shotgun (WGS) entry which is preliminary data.</text>
</comment>
<dbReference type="OrthoDB" id="2142040at2759"/>
<dbReference type="AlphaFoldDB" id="A0A212EGS2"/>
<dbReference type="EMBL" id="AGBW02015043">
    <property type="protein sequence ID" value="OWR40674.1"/>
    <property type="molecule type" value="Genomic_DNA"/>
</dbReference>
<dbReference type="PANTHER" id="PTHR31649:SF1">
    <property type="entry name" value="FARNESOIC ACID O-METHYL TRANSFERASE DOMAIN-CONTAINING PROTEIN"/>
    <property type="match status" value="1"/>
</dbReference>
<dbReference type="Pfam" id="PF12248">
    <property type="entry name" value="Methyltransf_FA"/>
    <property type="match status" value="1"/>
</dbReference>
<dbReference type="PANTHER" id="PTHR31649">
    <property type="entry name" value="AGAP009604-PA"/>
    <property type="match status" value="1"/>
</dbReference>
<dbReference type="Pfam" id="PF11901">
    <property type="entry name" value="DM9"/>
    <property type="match status" value="1"/>
</dbReference>
<feature type="domain" description="Farnesoic acid O-methyl transferase" evidence="1">
    <location>
        <begin position="15"/>
        <end position="124"/>
    </location>
</feature>
<organism evidence="2 3">
    <name type="scientific">Danaus plexippus plexippus</name>
    <dbReference type="NCBI Taxonomy" id="278856"/>
    <lineage>
        <taxon>Eukaryota</taxon>
        <taxon>Metazoa</taxon>
        <taxon>Ecdysozoa</taxon>
        <taxon>Arthropoda</taxon>
        <taxon>Hexapoda</taxon>
        <taxon>Insecta</taxon>
        <taxon>Pterygota</taxon>
        <taxon>Neoptera</taxon>
        <taxon>Endopterygota</taxon>
        <taxon>Lepidoptera</taxon>
        <taxon>Glossata</taxon>
        <taxon>Ditrysia</taxon>
        <taxon>Papilionoidea</taxon>
        <taxon>Nymphalidae</taxon>
        <taxon>Danainae</taxon>
        <taxon>Danaini</taxon>
        <taxon>Danaina</taxon>
        <taxon>Danaus</taxon>
        <taxon>Danaus</taxon>
    </lineage>
</organism>
<dbReference type="Proteomes" id="UP000007151">
    <property type="component" value="Unassembled WGS sequence"/>
</dbReference>
<gene>
    <name evidence="2" type="ORF">KGM_201523</name>
</gene>
<dbReference type="InterPro" id="IPR006616">
    <property type="entry name" value="DM9_repeat"/>
</dbReference>
<dbReference type="SMART" id="SM00696">
    <property type="entry name" value="DM9"/>
    <property type="match status" value="2"/>
</dbReference>